<evidence type="ECO:0000256" key="1">
    <source>
        <dbReference type="ARBA" id="ARBA00005582"/>
    </source>
</evidence>
<dbReference type="GO" id="GO:0004081">
    <property type="term" value="F:bis(5'-nucleosyl)-tetraphosphatase (asymmetrical) activity"/>
    <property type="evidence" value="ECO:0007669"/>
    <property type="project" value="TreeGrafter"/>
</dbReference>
<evidence type="ECO:0000256" key="4">
    <source>
        <dbReference type="ARBA" id="ARBA00022801"/>
    </source>
</evidence>
<keyword evidence="8" id="KW-1185">Reference proteome</keyword>
<evidence type="ECO:0000256" key="5">
    <source>
        <dbReference type="ARBA" id="ARBA00032644"/>
    </source>
</evidence>
<dbReference type="EnsemblMetazoa" id="XM_038222639.1">
    <property type="protein sequence ID" value="XP_038078567.1"/>
    <property type="gene ID" value="LOC119745936"/>
</dbReference>
<protein>
    <recommendedName>
        <fullName evidence="2">Bis(5'-nucleosyl)-tetraphosphatase [asymmetrical]</fullName>
    </recommendedName>
    <alternativeName>
        <fullName evidence="5">Diadenosine 5',5'''-P1,P4-tetraphosphate asymmetrical hydrolase</fullName>
    </alternativeName>
</protein>
<evidence type="ECO:0000313" key="7">
    <source>
        <dbReference type="EnsemblMetazoa" id="XP_038078567.1"/>
    </source>
</evidence>
<evidence type="ECO:0000256" key="3">
    <source>
        <dbReference type="ARBA" id="ARBA00022741"/>
    </source>
</evidence>
<dbReference type="Gene3D" id="3.90.79.10">
    <property type="entry name" value="Nucleoside Triphosphate Pyrophosphohydrolase"/>
    <property type="match status" value="1"/>
</dbReference>
<dbReference type="RefSeq" id="XP_038078567.1">
    <property type="nucleotide sequence ID" value="XM_038222639.1"/>
</dbReference>
<evidence type="ECO:0000313" key="8">
    <source>
        <dbReference type="Proteomes" id="UP000887568"/>
    </source>
</evidence>
<dbReference type="GO" id="GO:0000166">
    <property type="term" value="F:nucleotide binding"/>
    <property type="evidence" value="ECO:0007669"/>
    <property type="project" value="UniProtKB-KW"/>
</dbReference>
<dbReference type="InterPro" id="IPR020084">
    <property type="entry name" value="NUDIX_hydrolase_CS"/>
</dbReference>
<dbReference type="AlphaFoldDB" id="A0A914BSR8"/>
<dbReference type="SUPFAM" id="SSF55811">
    <property type="entry name" value="Nudix"/>
    <property type="match status" value="1"/>
</dbReference>
<feature type="domain" description="Nudix hydrolase" evidence="6">
    <location>
        <begin position="6"/>
        <end position="141"/>
    </location>
</feature>
<comment type="similarity">
    <text evidence="1">Belongs to the Nudix hydrolase family.</text>
</comment>
<evidence type="ECO:0000256" key="2">
    <source>
        <dbReference type="ARBA" id="ARBA00018911"/>
    </source>
</evidence>
<keyword evidence="3" id="KW-0547">Nucleotide-binding</keyword>
<dbReference type="InterPro" id="IPR003565">
    <property type="entry name" value="Tetra_PHTase"/>
</dbReference>
<dbReference type="PROSITE" id="PS00893">
    <property type="entry name" value="NUDIX_BOX"/>
    <property type="match status" value="1"/>
</dbReference>
<proteinExistence type="inferred from homology"/>
<dbReference type="PANTHER" id="PTHR21340">
    <property type="entry name" value="DIADENOSINE 5,5-P1,P4-TETRAPHOSPHATE PYROPHOSPHOHYDROLASE MUTT"/>
    <property type="match status" value="1"/>
</dbReference>
<dbReference type="InterPro" id="IPR051325">
    <property type="entry name" value="Nudix_hydrolase_domain"/>
</dbReference>
<dbReference type="GO" id="GO:0006167">
    <property type="term" value="P:AMP biosynthetic process"/>
    <property type="evidence" value="ECO:0007669"/>
    <property type="project" value="TreeGrafter"/>
</dbReference>
<dbReference type="CDD" id="cd03428">
    <property type="entry name" value="NUDIX_Ap4A_Nudt2"/>
    <property type="match status" value="1"/>
</dbReference>
<dbReference type="PROSITE" id="PS51462">
    <property type="entry name" value="NUDIX"/>
    <property type="match status" value="1"/>
</dbReference>
<reference evidence="7" key="1">
    <citation type="submission" date="2022-11" db="UniProtKB">
        <authorList>
            <consortium name="EnsemblMetazoa"/>
        </authorList>
    </citation>
    <scope>IDENTIFICATION</scope>
</reference>
<dbReference type="PRINTS" id="PR01405">
    <property type="entry name" value="TETRPHPHTASE"/>
</dbReference>
<accession>A0A914BSR8</accession>
<dbReference type="GeneID" id="119745936"/>
<dbReference type="InterPro" id="IPR015797">
    <property type="entry name" value="NUDIX_hydrolase-like_dom_sf"/>
</dbReference>
<name>A0A914BSR8_PATMI</name>
<dbReference type="Pfam" id="PF00293">
    <property type="entry name" value="NUDIX"/>
    <property type="match status" value="1"/>
</dbReference>
<organism evidence="7 8">
    <name type="scientific">Patiria miniata</name>
    <name type="common">Bat star</name>
    <name type="synonym">Asterina miniata</name>
    <dbReference type="NCBI Taxonomy" id="46514"/>
    <lineage>
        <taxon>Eukaryota</taxon>
        <taxon>Metazoa</taxon>
        <taxon>Echinodermata</taxon>
        <taxon>Eleutherozoa</taxon>
        <taxon>Asterozoa</taxon>
        <taxon>Asteroidea</taxon>
        <taxon>Valvatacea</taxon>
        <taxon>Valvatida</taxon>
        <taxon>Asterinidae</taxon>
        <taxon>Patiria</taxon>
    </lineage>
</organism>
<evidence type="ECO:0000259" key="6">
    <source>
        <dbReference type="PROSITE" id="PS51462"/>
    </source>
</evidence>
<dbReference type="Proteomes" id="UP000887568">
    <property type="component" value="Unplaced"/>
</dbReference>
<dbReference type="InterPro" id="IPR000086">
    <property type="entry name" value="NUDIX_hydrolase_dom"/>
</dbReference>
<dbReference type="OrthoDB" id="276276at2759"/>
<dbReference type="GO" id="GO:0006754">
    <property type="term" value="P:ATP biosynthetic process"/>
    <property type="evidence" value="ECO:0007669"/>
    <property type="project" value="TreeGrafter"/>
</dbReference>
<dbReference type="PANTHER" id="PTHR21340:SF0">
    <property type="entry name" value="BIS(5'-NUCLEOSYL)-TETRAPHOSPHATASE [ASYMMETRICAL]"/>
    <property type="match status" value="1"/>
</dbReference>
<sequence>MMASVDIIKAGGLLVFRKFKQEVQYLMLQKSSNHTSWAPPKGHVDPGETVYETALRETAEEAGLLPEHLNIHKDICWTIRYQTKKAKPKEVVFWLAQMKDCGTPVVLSNEHQAYKWLGVAKARAIAKYRDTKGMLEEAEKYINQ</sequence>
<dbReference type="OMA" id="WRDYEQA"/>
<keyword evidence="4" id="KW-0378">Hydrolase</keyword>